<evidence type="ECO:0000313" key="1">
    <source>
        <dbReference type="EMBL" id="KAH6921746.1"/>
    </source>
</evidence>
<dbReference type="EMBL" id="CM023489">
    <property type="protein sequence ID" value="KAH6921746.1"/>
    <property type="molecule type" value="Genomic_DNA"/>
</dbReference>
<gene>
    <name evidence="1" type="ORF">HPB50_004489</name>
</gene>
<protein>
    <submittedName>
        <fullName evidence="1">Uncharacterized protein</fullName>
    </submittedName>
</protein>
<comment type="caution">
    <text evidence="1">The sequence shown here is derived from an EMBL/GenBank/DDBJ whole genome shotgun (WGS) entry which is preliminary data.</text>
</comment>
<dbReference type="Proteomes" id="UP000821845">
    <property type="component" value="Chromosome 9"/>
</dbReference>
<keyword evidence="2" id="KW-1185">Reference proteome</keyword>
<evidence type="ECO:0000313" key="2">
    <source>
        <dbReference type="Proteomes" id="UP000821845"/>
    </source>
</evidence>
<sequence length="385" mass="42297">MSGSDYTLTGYGEFWERRVVTFLDPLPDVLVCSVCGVVPASAWLLSCCRVLCKLCRIEALEGEGCPFGDGDCIKQNVIPLNRNLRHLERFTVLCRSGCDFTGNVSQLQEHLVGSCSGELTCLMCRQYIGVNDAVAHRQHCSGTVKPVQTAKALEVAGAVVIQELSRVREDFEDLLEEITCGEVDKDYLVNKGNSIADELALIEVECENVPEHPEPTGGEADEDLASIRLQLTATPYRAASRPNAFVELCSFPSVYKKVQSLGKDDYDGIIHPSLVLGGYCISIECVLETENREASIYFELRLCSGPWDDSLSWPFDSDVTVILSHPTDSERDIMLPVSLSEYGMAKKPAPGSSNDPDYTEQVPWIDVETSGFVDGDTIYANVELA</sequence>
<organism evidence="1 2">
    <name type="scientific">Hyalomma asiaticum</name>
    <name type="common">Tick</name>
    <dbReference type="NCBI Taxonomy" id="266040"/>
    <lineage>
        <taxon>Eukaryota</taxon>
        <taxon>Metazoa</taxon>
        <taxon>Ecdysozoa</taxon>
        <taxon>Arthropoda</taxon>
        <taxon>Chelicerata</taxon>
        <taxon>Arachnida</taxon>
        <taxon>Acari</taxon>
        <taxon>Parasitiformes</taxon>
        <taxon>Ixodida</taxon>
        <taxon>Ixodoidea</taxon>
        <taxon>Ixodidae</taxon>
        <taxon>Hyalomminae</taxon>
        <taxon>Hyalomma</taxon>
    </lineage>
</organism>
<name>A0ACB7RJ59_HYAAI</name>
<reference evidence="1" key="1">
    <citation type="submission" date="2020-05" db="EMBL/GenBank/DDBJ databases">
        <title>Large-scale comparative analyses of tick genomes elucidate their genetic diversity and vector capacities.</title>
        <authorList>
            <person name="Jia N."/>
            <person name="Wang J."/>
            <person name="Shi W."/>
            <person name="Du L."/>
            <person name="Sun Y."/>
            <person name="Zhan W."/>
            <person name="Jiang J."/>
            <person name="Wang Q."/>
            <person name="Zhang B."/>
            <person name="Ji P."/>
            <person name="Sakyi L.B."/>
            <person name="Cui X."/>
            <person name="Yuan T."/>
            <person name="Jiang B."/>
            <person name="Yang W."/>
            <person name="Lam T.T.-Y."/>
            <person name="Chang Q."/>
            <person name="Ding S."/>
            <person name="Wang X."/>
            <person name="Zhu J."/>
            <person name="Ruan X."/>
            <person name="Zhao L."/>
            <person name="Wei J."/>
            <person name="Que T."/>
            <person name="Du C."/>
            <person name="Cheng J."/>
            <person name="Dai P."/>
            <person name="Han X."/>
            <person name="Huang E."/>
            <person name="Gao Y."/>
            <person name="Liu J."/>
            <person name="Shao H."/>
            <person name="Ye R."/>
            <person name="Li L."/>
            <person name="Wei W."/>
            <person name="Wang X."/>
            <person name="Wang C."/>
            <person name="Yang T."/>
            <person name="Huo Q."/>
            <person name="Li W."/>
            <person name="Guo W."/>
            <person name="Chen H."/>
            <person name="Zhou L."/>
            <person name="Ni X."/>
            <person name="Tian J."/>
            <person name="Zhou Y."/>
            <person name="Sheng Y."/>
            <person name="Liu T."/>
            <person name="Pan Y."/>
            <person name="Xia L."/>
            <person name="Li J."/>
            <person name="Zhao F."/>
            <person name="Cao W."/>
        </authorList>
    </citation>
    <scope>NUCLEOTIDE SEQUENCE</scope>
    <source>
        <strain evidence="1">Hyas-2018</strain>
    </source>
</reference>
<accession>A0ACB7RJ59</accession>
<proteinExistence type="predicted"/>